<comment type="caution">
    <text evidence="2">The sequence shown here is derived from an EMBL/GenBank/DDBJ whole genome shotgun (WGS) entry which is preliminary data.</text>
</comment>
<dbReference type="EMBL" id="MLJW01000189">
    <property type="protein sequence ID" value="OIQ94304.1"/>
    <property type="molecule type" value="Genomic_DNA"/>
</dbReference>
<sequence>MDGHCGRIANHVDGFDSSAMSRCLMGQGDALETLQRLWPDTPAYIEDDCLRRARRSGGEDDYVWLLRCVRTQRSQEVPDVPGVTPGVPAPPAAP</sequence>
<feature type="compositionally biased region" description="Low complexity" evidence="1">
    <location>
        <begin position="77"/>
        <end position="86"/>
    </location>
</feature>
<evidence type="ECO:0000256" key="1">
    <source>
        <dbReference type="SAM" id="MobiDB-lite"/>
    </source>
</evidence>
<evidence type="ECO:0000313" key="2">
    <source>
        <dbReference type="EMBL" id="OIQ94304.1"/>
    </source>
</evidence>
<reference evidence="2" key="1">
    <citation type="submission" date="2016-10" db="EMBL/GenBank/DDBJ databases">
        <title>Sequence of Gallionella enrichment culture.</title>
        <authorList>
            <person name="Poehlein A."/>
            <person name="Muehling M."/>
            <person name="Daniel R."/>
        </authorList>
    </citation>
    <scope>NUCLEOTIDE SEQUENCE</scope>
</reference>
<name>A0A1J5RDY4_9ZZZZ</name>
<gene>
    <name evidence="2" type="ORF">GALL_237340</name>
</gene>
<feature type="region of interest" description="Disordered" evidence="1">
    <location>
        <begin position="75"/>
        <end position="94"/>
    </location>
</feature>
<organism evidence="2">
    <name type="scientific">mine drainage metagenome</name>
    <dbReference type="NCBI Taxonomy" id="410659"/>
    <lineage>
        <taxon>unclassified sequences</taxon>
        <taxon>metagenomes</taxon>
        <taxon>ecological metagenomes</taxon>
    </lineage>
</organism>
<dbReference type="AlphaFoldDB" id="A0A1J5RDY4"/>
<proteinExistence type="predicted"/>
<protein>
    <submittedName>
        <fullName evidence="2">Uncharacterized protein</fullName>
    </submittedName>
</protein>
<accession>A0A1J5RDY4</accession>